<dbReference type="Proteomes" id="UP001447188">
    <property type="component" value="Unassembled WGS sequence"/>
</dbReference>
<name>A0ABR3G588_9PEZI</name>
<sequence length="246" mass="28382">MAIFYVYIKWDRESNKASTDRGRYLLICESRYVADELFRSLQIAIDRNTRLRFTTLDRRTPQMWFFDSIDTYPWNSITTVLCEKYFMTTFGSKVITQALPFASGRFGHDMPIIPASEGPDWVHGGAYYIRNKRRPGLYWYHINGDIYVSGAEMSKFRIHGVGFLEKERKVLIRSDRIVISPVENISANGSIGREPESNRLVVSETQSIWGFGDFIDGFKGSWGWKGASQQFVTWTGDGCGDEWELC</sequence>
<keyword evidence="2" id="KW-1185">Reference proteome</keyword>
<proteinExistence type="predicted"/>
<organism evidence="1 2">
    <name type="scientific">Discina gigas</name>
    <dbReference type="NCBI Taxonomy" id="1032678"/>
    <lineage>
        <taxon>Eukaryota</taxon>
        <taxon>Fungi</taxon>
        <taxon>Dikarya</taxon>
        <taxon>Ascomycota</taxon>
        <taxon>Pezizomycotina</taxon>
        <taxon>Pezizomycetes</taxon>
        <taxon>Pezizales</taxon>
        <taxon>Discinaceae</taxon>
        <taxon>Discina</taxon>
    </lineage>
</organism>
<comment type="caution">
    <text evidence="1">The sequence shown here is derived from an EMBL/GenBank/DDBJ whole genome shotgun (WGS) entry which is preliminary data.</text>
</comment>
<evidence type="ECO:0000313" key="2">
    <source>
        <dbReference type="Proteomes" id="UP001447188"/>
    </source>
</evidence>
<reference evidence="1 2" key="1">
    <citation type="submission" date="2024-02" db="EMBL/GenBank/DDBJ databases">
        <title>Discinaceae phylogenomics.</title>
        <authorList>
            <person name="Dirks A.C."/>
            <person name="James T.Y."/>
        </authorList>
    </citation>
    <scope>NUCLEOTIDE SEQUENCE [LARGE SCALE GENOMIC DNA]</scope>
    <source>
        <strain evidence="1 2">ACD0624</strain>
    </source>
</reference>
<dbReference type="EMBL" id="JBBBZM010000297">
    <property type="protein sequence ID" value="KAL0631117.1"/>
    <property type="molecule type" value="Genomic_DNA"/>
</dbReference>
<evidence type="ECO:0000313" key="1">
    <source>
        <dbReference type="EMBL" id="KAL0631117.1"/>
    </source>
</evidence>
<accession>A0ABR3G588</accession>
<gene>
    <name evidence="1" type="ORF">Q9L58_010021</name>
</gene>
<protein>
    <submittedName>
        <fullName evidence="1">Uncharacterized protein</fullName>
    </submittedName>
</protein>